<dbReference type="Pfam" id="PF01323">
    <property type="entry name" value="DSBA"/>
    <property type="match status" value="1"/>
</dbReference>
<evidence type="ECO:0000313" key="4">
    <source>
        <dbReference type="Proteomes" id="UP000054217"/>
    </source>
</evidence>
<feature type="region of interest" description="Disordered" evidence="1">
    <location>
        <begin position="225"/>
        <end position="247"/>
    </location>
</feature>
<dbReference type="PANTHER" id="PTHR13887">
    <property type="entry name" value="GLUTATHIONE S-TRANSFERASE KAPPA"/>
    <property type="match status" value="1"/>
</dbReference>
<dbReference type="Proteomes" id="UP000054217">
    <property type="component" value="Unassembled WGS sequence"/>
</dbReference>
<evidence type="ECO:0000313" key="3">
    <source>
        <dbReference type="EMBL" id="KIO14666.1"/>
    </source>
</evidence>
<dbReference type="SUPFAM" id="SSF52833">
    <property type="entry name" value="Thioredoxin-like"/>
    <property type="match status" value="1"/>
</dbReference>
<dbReference type="InParanoid" id="A0A0C3PYF2"/>
<dbReference type="CDD" id="cd03024">
    <property type="entry name" value="DsbA_FrnE"/>
    <property type="match status" value="1"/>
</dbReference>
<name>A0A0C3PYF2_PISTI</name>
<gene>
    <name evidence="3" type="ORF">M404DRAFT_11634</name>
</gene>
<evidence type="ECO:0000256" key="1">
    <source>
        <dbReference type="SAM" id="MobiDB-lite"/>
    </source>
</evidence>
<dbReference type="EMBL" id="KN831944">
    <property type="protein sequence ID" value="KIO14666.1"/>
    <property type="molecule type" value="Genomic_DNA"/>
</dbReference>
<organism evidence="3 4">
    <name type="scientific">Pisolithus tinctorius Marx 270</name>
    <dbReference type="NCBI Taxonomy" id="870435"/>
    <lineage>
        <taxon>Eukaryota</taxon>
        <taxon>Fungi</taxon>
        <taxon>Dikarya</taxon>
        <taxon>Basidiomycota</taxon>
        <taxon>Agaricomycotina</taxon>
        <taxon>Agaricomycetes</taxon>
        <taxon>Agaricomycetidae</taxon>
        <taxon>Boletales</taxon>
        <taxon>Sclerodermatineae</taxon>
        <taxon>Pisolithaceae</taxon>
        <taxon>Pisolithus</taxon>
    </lineage>
</organism>
<feature type="domain" description="DSBA-like thioredoxin" evidence="2">
    <location>
        <begin position="16"/>
        <end position="205"/>
    </location>
</feature>
<reference evidence="4" key="2">
    <citation type="submission" date="2015-01" db="EMBL/GenBank/DDBJ databases">
        <title>Evolutionary Origins and Diversification of the Mycorrhizal Mutualists.</title>
        <authorList>
            <consortium name="DOE Joint Genome Institute"/>
            <consortium name="Mycorrhizal Genomics Consortium"/>
            <person name="Kohler A."/>
            <person name="Kuo A."/>
            <person name="Nagy L.G."/>
            <person name="Floudas D."/>
            <person name="Copeland A."/>
            <person name="Barry K.W."/>
            <person name="Cichocki N."/>
            <person name="Veneault-Fourrey C."/>
            <person name="LaButti K."/>
            <person name="Lindquist E.A."/>
            <person name="Lipzen A."/>
            <person name="Lundell T."/>
            <person name="Morin E."/>
            <person name="Murat C."/>
            <person name="Riley R."/>
            <person name="Ohm R."/>
            <person name="Sun H."/>
            <person name="Tunlid A."/>
            <person name="Henrissat B."/>
            <person name="Grigoriev I.V."/>
            <person name="Hibbett D.S."/>
            <person name="Martin F."/>
        </authorList>
    </citation>
    <scope>NUCLEOTIDE SEQUENCE [LARGE SCALE GENOMIC DNA]</scope>
    <source>
        <strain evidence="4">Marx 270</strain>
    </source>
</reference>
<accession>A0A0C3PYF2</accession>
<dbReference type="OrthoDB" id="1930760at2759"/>
<dbReference type="GO" id="GO:0016491">
    <property type="term" value="F:oxidoreductase activity"/>
    <property type="evidence" value="ECO:0007669"/>
    <property type="project" value="InterPro"/>
</dbReference>
<dbReference type="AlphaFoldDB" id="A0A0C3PYF2"/>
<evidence type="ECO:0000259" key="2">
    <source>
        <dbReference type="Pfam" id="PF01323"/>
    </source>
</evidence>
<proteinExistence type="predicted"/>
<protein>
    <recommendedName>
        <fullName evidence="2">DSBA-like thioredoxin domain-containing protein</fullName>
    </recommendedName>
</protein>
<dbReference type="PANTHER" id="PTHR13887:SF41">
    <property type="entry name" value="THIOREDOXIN SUPERFAMILY PROTEIN"/>
    <property type="match status" value="1"/>
</dbReference>
<dbReference type="InterPro" id="IPR001853">
    <property type="entry name" value="DSBA-like_thioredoxin_dom"/>
</dbReference>
<dbReference type="Gene3D" id="3.40.30.10">
    <property type="entry name" value="Glutaredoxin"/>
    <property type="match status" value="1"/>
</dbReference>
<dbReference type="HOGENOM" id="CLU_069253_0_1_1"/>
<keyword evidence="4" id="KW-1185">Reference proteome</keyword>
<sequence length="247" mass="27525">MSDPALSQGVQRVLKIIVISDYICAFCYIGNKVLYDAIEACRDLPVRFDVEFRPFALLCPTSPNVDRKPSRKEYLFKKFGQEQAEAKLKVVYEMAQKAGLKLAEDGVVCRPNLAHRLAVKAYHVGGQDMQREFNDIIFKAAFADGRDISDPDFLVDTAVQASEFLRSTECQDCVDKMIDAAKANDVKGVPFIIIDGKWALNGVQPKECYIQIFRKLALPPEPLTPVGTPRSCSDCRPPVNSPPLPVQ</sequence>
<reference evidence="3 4" key="1">
    <citation type="submission" date="2014-04" db="EMBL/GenBank/DDBJ databases">
        <authorList>
            <consortium name="DOE Joint Genome Institute"/>
            <person name="Kuo A."/>
            <person name="Kohler A."/>
            <person name="Costa M.D."/>
            <person name="Nagy L.G."/>
            <person name="Floudas D."/>
            <person name="Copeland A."/>
            <person name="Barry K.W."/>
            <person name="Cichocki N."/>
            <person name="Veneault-Fourrey C."/>
            <person name="LaButti K."/>
            <person name="Lindquist E.A."/>
            <person name="Lipzen A."/>
            <person name="Lundell T."/>
            <person name="Morin E."/>
            <person name="Murat C."/>
            <person name="Sun H."/>
            <person name="Tunlid A."/>
            <person name="Henrissat B."/>
            <person name="Grigoriev I.V."/>
            <person name="Hibbett D.S."/>
            <person name="Martin F."/>
            <person name="Nordberg H.P."/>
            <person name="Cantor M.N."/>
            <person name="Hua S.X."/>
        </authorList>
    </citation>
    <scope>NUCLEOTIDE SEQUENCE [LARGE SCALE GENOMIC DNA]</scope>
    <source>
        <strain evidence="3 4">Marx 270</strain>
    </source>
</reference>
<dbReference type="InterPro" id="IPR036249">
    <property type="entry name" value="Thioredoxin-like_sf"/>
</dbReference>